<dbReference type="PANTHER" id="PTHR34946:SF2">
    <property type="entry name" value="OS04G0386300 PROTEIN"/>
    <property type="match status" value="1"/>
</dbReference>
<evidence type="ECO:0000313" key="2">
    <source>
        <dbReference type="EMBL" id="KAG6525489.1"/>
    </source>
</evidence>
<comment type="caution">
    <text evidence="2">The sequence shown here is derived from an EMBL/GenBank/DDBJ whole genome shotgun (WGS) entry which is preliminary data.</text>
</comment>
<organism evidence="2 3">
    <name type="scientific">Zingiber officinale</name>
    <name type="common">Ginger</name>
    <name type="synonym">Amomum zingiber</name>
    <dbReference type="NCBI Taxonomy" id="94328"/>
    <lineage>
        <taxon>Eukaryota</taxon>
        <taxon>Viridiplantae</taxon>
        <taxon>Streptophyta</taxon>
        <taxon>Embryophyta</taxon>
        <taxon>Tracheophyta</taxon>
        <taxon>Spermatophyta</taxon>
        <taxon>Magnoliopsida</taxon>
        <taxon>Liliopsida</taxon>
        <taxon>Zingiberales</taxon>
        <taxon>Zingiberaceae</taxon>
        <taxon>Zingiber</taxon>
    </lineage>
</organism>
<reference evidence="2 3" key="1">
    <citation type="submission" date="2020-08" db="EMBL/GenBank/DDBJ databases">
        <title>Plant Genome Project.</title>
        <authorList>
            <person name="Zhang R.-G."/>
        </authorList>
    </citation>
    <scope>NUCLEOTIDE SEQUENCE [LARGE SCALE GENOMIC DNA]</scope>
    <source>
        <tissue evidence="2">Rhizome</tissue>
    </source>
</reference>
<dbReference type="GO" id="GO:0005634">
    <property type="term" value="C:nucleus"/>
    <property type="evidence" value="ECO:0007669"/>
    <property type="project" value="TreeGrafter"/>
</dbReference>
<evidence type="ECO:0000256" key="1">
    <source>
        <dbReference type="SAM" id="Coils"/>
    </source>
</evidence>
<name>A0A8J5HR74_ZINOF</name>
<keyword evidence="3" id="KW-1185">Reference proteome</keyword>
<gene>
    <name evidence="2" type="ORF">ZIOFF_015445</name>
</gene>
<dbReference type="EMBL" id="JACMSC010000004">
    <property type="protein sequence ID" value="KAG6525489.1"/>
    <property type="molecule type" value="Genomic_DNA"/>
</dbReference>
<dbReference type="PANTHER" id="PTHR34946">
    <property type="entry name" value="OS03G0310200 PROTEIN"/>
    <property type="match status" value="1"/>
</dbReference>
<dbReference type="AlphaFoldDB" id="A0A8J5HR74"/>
<dbReference type="Proteomes" id="UP000734854">
    <property type="component" value="Unassembled WGS sequence"/>
</dbReference>
<proteinExistence type="predicted"/>
<dbReference type="GO" id="GO:0009630">
    <property type="term" value="P:gravitropism"/>
    <property type="evidence" value="ECO:0007669"/>
    <property type="project" value="TreeGrafter"/>
</dbReference>
<evidence type="ECO:0000313" key="3">
    <source>
        <dbReference type="Proteomes" id="UP000734854"/>
    </source>
</evidence>
<sequence length="255" mass="29074">MTRHGLVGYGLGLYGIEGDACHATIGCRGEKIQVGTAVRDEEEDDKQRAGVKQWDTTHKRCKMYWGIQNVGLGLGITTMRKITEKDVGVLSSVIVMECFQTFSFPRQEPEGDQRALQLFLPTSVCLRSDTKKSSIENDASNHPLVDLNLSMGFSGLDSSDEESNRYTKRKKELQQQAAEQIRVATAENAFAERMRELTRRELELAERDFARARAIWERAKEEMAKVERMKEIATRRINSTCLEITCHNCHQRFRP</sequence>
<accession>A0A8J5HR74</accession>
<protein>
    <submittedName>
        <fullName evidence="2">Uncharacterized protein</fullName>
    </submittedName>
</protein>
<feature type="coiled-coil region" evidence="1">
    <location>
        <begin position="156"/>
        <end position="236"/>
    </location>
</feature>
<keyword evidence="1" id="KW-0175">Coiled coil</keyword>